<keyword evidence="11" id="KW-1185">Reference proteome</keyword>
<dbReference type="Gene3D" id="1.10.1740.10">
    <property type="match status" value="1"/>
</dbReference>
<dbReference type="SUPFAM" id="SSF88946">
    <property type="entry name" value="Sigma2 domain of RNA polymerase sigma factors"/>
    <property type="match status" value="1"/>
</dbReference>
<dbReference type="InterPro" id="IPR013325">
    <property type="entry name" value="RNA_pol_sigma_r2"/>
</dbReference>
<feature type="region of interest" description="Disordered" evidence="8">
    <location>
        <begin position="107"/>
        <end position="126"/>
    </location>
</feature>
<proteinExistence type="inferred from homology"/>
<gene>
    <name evidence="10" type="ORF">BN997_00654</name>
</gene>
<keyword evidence="5" id="KW-0238">DNA-binding</keyword>
<dbReference type="SUPFAM" id="SSF88659">
    <property type="entry name" value="Sigma3 and sigma4 domains of RNA polymerase sigma factors"/>
    <property type="match status" value="1"/>
</dbReference>
<comment type="function">
    <text evidence="7">Might take part in the signal recognition particle (SRP) pathway. This is inferred from the conservation of its genetic proximity to ftsY/ffh. May be a regulatory protein.</text>
</comment>
<evidence type="ECO:0000256" key="1">
    <source>
        <dbReference type="ARBA" id="ARBA00008720"/>
    </source>
</evidence>
<dbReference type="InterPro" id="IPR014284">
    <property type="entry name" value="RNA_pol_sigma-70_dom"/>
</dbReference>
<dbReference type="AlphaFoldDB" id="A0A0A1MM25"/>
<reference evidence="10 11" key="1">
    <citation type="submission" date="2014-11" db="EMBL/GenBank/DDBJ databases">
        <authorList>
            <person name="Urmite Genomes Urmite Genomes"/>
        </authorList>
    </citation>
    <scope>NUCLEOTIDE SEQUENCE [LARGE SCALE GENOMIC DNA]</scope>
    <source>
        <strain evidence="10 11">Oc5</strain>
    </source>
</reference>
<dbReference type="GO" id="GO:0016987">
    <property type="term" value="F:sigma factor activity"/>
    <property type="evidence" value="ECO:0007669"/>
    <property type="project" value="UniProtKB-KW"/>
</dbReference>
<organism evidence="10 11">
    <name type="scientific">Oceanobacillus oncorhynchi</name>
    <dbReference type="NCBI Taxonomy" id="545501"/>
    <lineage>
        <taxon>Bacteria</taxon>
        <taxon>Bacillati</taxon>
        <taxon>Bacillota</taxon>
        <taxon>Bacilli</taxon>
        <taxon>Bacillales</taxon>
        <taxon>Bacillaceae</taxon>
        <taxon>Oceanobacillus</taxon>
    </lineage>
</organism>
<dbReference type="GO" id="GO:0006352">
    <property type="term" value="P:DNA-templated transcription initiation"/>
    <property type="evidence" value="ECO:0007669"/>
    <property type="project" value="InterPro"/>
</dbReference>
<name>A0A0A1MM25_9BACI</name>
<evidence type="ECO:0000313" key="11">
    <source>
        <dbReference type="Proteomes" id="UP000040453"/>
    </source>
</evidence>
<keyword evidence="6" id="KW-0804">Transcription</keyword>
<dbReference type="InterPro" id="IPR007627">
    <property type="entry name" value="RNA_pol_sigma70_r2"/>
</dbReference>
<dbReference type="Pfam" id="PF04297">
    <property type="entry name" value="UPF0122"/>
    <property type="match status" value="1"/>
</dbReference>
<dbReference type="Gene3D" id="1.10.10.10">
    <property type="entry name" value="Winged helix-like DNA-binding domain superfamily/Winged helix DNA-binding domain"/>
    <property type="match status" value="1"/>
</dbReference>
<dbReference type="OrthoDB" id="9783788at2"/>
<dbReference type="InterPro" id="IPR036388">
    <property type="entry name" value="WH-like_DNA-bd_sf"/>
</dbReference>
<dbReference type="EMBL" id="CDGG01000001">
    <property type="protein sequence ID" value="CEI80844.1"/>
    <property type="molecule type" value="Genomic_DNA"/>
</dbReference>
<dbReference type="NCBIfam" id="TIGR02937">
    <property type="entry name" value="sigma70-ECF"/>
    <property type="match status" value="1"/>
</dbReference>
<dbReference type="RefSeq" id="WP_042529623.1">
    <property type="nucleotide sequence ID" value="NZ_CDGG01000001.1"/>
</dbReference>
<comment type="similarity">
    <text evidence="1">Belongs to the UPF0122 family.</text>
</comment>
<dbReference type="Proteomes" id="UP000040453">
    <property type="component" value="Unassembled WGS sequence"/>
</dbReference>
<evidence type="ECO:0000256" key="6">
    <source>
        <dbReference type="ARBA" id="ARBA00023163"/>
    </source>
</evidence>
<dbReference type="InterPro" id="IPR007394">
    <property type="entry name" value="UPF0122"/>
</dbReference>
<dbReference type="InterPro" id="IPR039425">
    <property type="entry name" value="RNA_pol_sigma-70-like"/>
</dbReference>
<accession>A0A0A1MM25</accession>
<evidence type="ECO:0000256" key="2">
    <source>
        <dbReference type="ARBA" id="ARBA00010641"/>
    </source>
</evidence>
<dbReference type="InterPro" id="IPR013324">
    <property type="entry name" value="RNA_pol_sigma_r3/r4-like"/>
</dbReference>
<keyword evidence="3" id="KW-0805">Transcription regulation</keyword>
<evidence type="ECO:0000256" key="5">
    <source>
        <dbReference type="ARBA" id="ARBA00023125"/>
    </source>
</evidence>
<comment type="similarity">
    <text evidence="2">Belongs to the sigma-70 factor family. ECF subfamily.</text>
</comment>
<evidence type="ECO:0000256" key="7">
    <source>
        <dbReference type="ARBA" id="ARBA00024764"/>
    </source>
</evidence>
<dbReference type="GO" id="GO:0003677">
    <property type="term" value="F:DNA binding"/>
    <property type="evidence" value="ECO:0007669"/>
    <property type="project" value="UniProtKB-KW"/>
</dbReference>
<dbReference type="PANTHER" id="PTHR43133:SF8">
    <property type="entry name" value="RNA POLYMERASE SIGMA FACTOR HI_1459-RELATED"/>
    <property type="match status" value="1"/>
</dbReference>
<dbReference type="STRING" id="545501.BN997_00654"/>
<protein>
    <submittedName>
        <fullName evidence="10">RNA polymerase factor sigma-70</fullName>
    </submittedName>
</protein>
<sequence length="187" mass="22202">MTKKKWELEDFIEQNQRRVYYQMARLQINDKDGEYFQEGLVAMWRAYENYNPDKGPLATYMNFEIRNRLVNVFHKSILERKYIEQLGHQQEVETQAGNYMDGKKKKILSKNEGGTNPQEKLDQESETDFSEFTSILTEKQKVWFNCAIIEGLSNQEIAEKEQVSLEAVKSWAKSAKRKLRKMDWDRG</sequence>
<evidence type="ECO:0000313" key="10">
    <source>
        <dbReference type="EMBL" id="CEI80844.1"/>
    </source>
</evidence>
<keyword evidence="4" id="KW-0731">Sigma factor</keyword>
<dbReference type="PANTHER" id="PTHR43133">
    <property type="entry name" value="RNA POLYMERASE ECF-TYPE SIGMA FACTO"/>
    <property type="match status" value="1"/>
</dbReference>
<evidence type="ECO:0000256" key="4">
    <source>
        <dbReference type="ARBA" id="ARBA00023082"/>
    </source>
</evidence>
<dbReference type="Pfam" id="PF04542">
    <property type="entry name" value="Sigma70_r2"/>
    <property type="match status" value="1"/>
</dbReference>
<evidence type="ECO:0000259" key="9">
    <source>
        <dbReference type="Pfam" id="PF04542"/>
    </source>
</evidence>
<feature type="domain" description="RNA polymerase sigma-70 region 2" evidence="9">
    <location>
        <begin position="11"/>
        <end position="71"/>
    </location>
</feature>
<evidence type="ECO:0000256" key="3">
    <source>
        <dbReference type="ARBA" id="ARBA00023015"/>
    </source>
</evidence>
<evidence type="ECO:0000256" key="8">
    <source>
        <dbReference type="SAM" id="MobiDB-lite"/>
    </source>
</evidence>